<organism evidence="1 2">
    <name type="scientific">Clostridium paraputrificum</name>
    <dbReference type="NCBI Taxonomy" id="29363"/>
    <lineage>
        <taxon>Bacteria</taxon>
        <taxon>Bacillati</taxon>
        <taxon>Bacillota</taxon>
        <taxon>Clostridia</taxon>
        <taxon>Eubacteriales</taxon>
        <taxon>Clostridiaceae</taxon>
        <taxon>Clostridium</taxon>
    </lineage>
</organism>
<name>A0A174RQI9_9CLOT</name>
<dbReference type="Proteomes" id="UP000092714">
    <property type="component" value="Unassembled WGS sequence"/>
</dbReference>
<dbReference type="AlphaFoldDB" id="A0A174RQI9"/>
<sequence>MEEKLNKGREILVDKFDLPAEIVMDIPKIIITGNKEITIENHKGISSFEKNLIKVNSKVGNINIEGSDFEILYIGGSTISITGKFKTIIYEDKQK</sequence>
<proteinExistence type="predicted"/>
<keyword evidence="2" id="KW-1185">Reference proteome</keyword>
<comment type="caution">
    <text evidence="1">The sequence shown here is derived from an EMBL/GenBank/DDBJ whole genome shotgun (WGS) entry which is preliminary data.</text>
</comment>
<dbReference type="eggNOG" id="ENOG5032ZA5">
    <property type="taxonomic scope" value="Bacteria"/>
</dbReference>
<dbReference type="EMBL" id="MAPZ01000009">
    <property type="protein sequence ID" value="OBY12280.1"/>
    <property type="molecule type" value="Genomic_DNA"/>
</dbReference>
<evidence type="ECO:0000313" key="2">
    <source>
        <dbReference type="Proteomes" id="UP000092714"/>
    </source>
</evidence>
<dbReference type="OrthoDB" id="2989236at2"/>
<gene>
    <name evidence="1" type="ORF">CP373A1_01420</name>
</gene>
<protein>
    <submittedName>
        <fullName evidence="1">Sporulation protein YqfC</fullName>
    </submittedName>
</protein>
<dbReference type="InterPro" id="IPR022476">
    <property type="entry name" value="Spore_YabP/YqfC"/>
</dbReference>
<reference evidence="1 2" key="1">
    <citation type="submission" date="2016-06" db="EMBL/GenBank/DDBJ databases">
        <authorList>
            <person name="Kjaerup R.B."/>
            <person name="Dalgaard T.S."/>
            <person name="Juul-Madsen H.R."/>
        </authorList>
    </citation>
    <scope>NUCLEOTIDE SEQUENCE [LARGE SCALE GENOMIC DNA]</scope>
    <source>
        <strain evidence="1 2">373-A1</strain>
    </source>
</reference>
<dbReference type="Pfam" id="PF07873">
    <property type="entry name" value="YabP"/>
    <property type="match status" value="1"/>
</dbReference>
<dbReference type="NCBIfam" id="TIGR02856">
    <property type="entry name" value="spore_yqfC"/>
    <property type="match status" value="1"/>
</dbReference>
<accession>A0A174RQI9</accession>
<dbReference type="RefSeq" id="WP_027099582.1">
    <property type="nucleotide sequence ID" value="NZ_CABHIH010000001.1"/>
</dbReference>
<evidence type="ECO:0000313" key="1">
    <source>
        <dbReference type="EMBL" id="OBY12280.1"/>
    </source>
</evidence>
<dbReference type="GeneID" id="42777427"/>
<dbReference type="InterPro" id="IPR022477">
    <property type="entry name" value="Spore_YqfC"/>
</dbReference>